<evidence type="ECO:0000313" key="3">
    <source>
        <dbReference type="EMBL" id="PAK95423.1"/>
    </source>
</evidence>
<accession>A0A269ZCA6</accession>
<dbReference type="Gene3D" id="1.10.260.40">
    <property type="entry name" value="lambda repressor-like DNA-binding domains"/>
    <property type="match status" value="1"/>
</dbReference>
<dbReference type="Gene3D" id="3.30.450.180">
    <property type="match status" value="1"/>
</dbReference>
<dbReference type="CDD" id="cd00093">
    <property type="entry name" value="HTH_XRE"/>
    <property type="match status" value="1"/>
</dbReference>
<name>A0A269ZCA6_9MICO</name>
<protein>
    <recommendedName>
        <fullName evidence="2">HTH cro/C1-type domain-containing protein</fullName>
    </recommendedName>
</protein>
<evidence type="ECO:0000259" key="2">
    <source>
        <dbReference type="SMART" id="SM00530"/>
    </source>
</evidence>
<dbReference type="InterPro" id="IPR010982">
    <property type="entry name" value="Lambda_DNA-bd_dom_sf"/>
</dbReference>
<feature type="domain" description="HTH cro/C1-type" evidence="2">
    <location>
        <begin position="31"/>
        <end position="103"/>
    </location>
</feature>
<gene>
    <name evidence="3" type="ORF">B8X04_09080</name>
</gene>
<organism evidence="3 4">
    <name type="scientific">Brevibacterium casei</name>
    <dbReference type="NCBI Taxonomy" id="33889"/>
    <lineage>
        <taxon>Bacteria</taxon>
        <taxon>Bacillati</taxon>
        <taxon>Actinomycetota</taxon>
        <taxon>Actinomycetes</taxon>
        <taxon>Micrococcales</taxon>
        <taxon>Brevibacteriaceae</taxon>
        <taxon>Brevibacterium</taxon>
    </lineage>
</organism>
<evidence type="ECO:0000313" key="4">
    <source>
        <dbReference type="Proteomes" id="UP000216867"/>
    </source>
</evidence>
<proteinExistence type="predicted"/>
<dbReference type="InterPro" id="IPR041413">
    <property type="entry name" value="MLTR_LBD"/>
</dbReference>
<comment type="caution">
    <text evidence="3">The sequence shown here is derived from an EMBL/GenBank/DDBJ whole genome shotgun (WGS) entry which is preliminary data.</text>
</comment>
<dbReference type="PANTHER" id="PTHR35010:SF2">
    <property type="entry name" value="BLL4672 PROTEIN"/>
    <property type="match status" value="1"/>
</dbReference>
<dbReference type="Proteomes" id="UP000216867">
    <property type="component" value="Unassembled WGS sequence"/>
</dbReference>
<dbReference type="EMBL" id="NCWY01000007">
    <property type="protein sequence ID" value="PAK95423.1"/>
    <property type="molecule type" value="Genomic_DNA"/>
</dbReference>
<dbReference type="GO" id="GO:0003677">
    <property type="term" value="F:DNA binding"/>
    <property type="evidence" value="ECO:0007669"/>
    <property type="project" value="InterPro"/>
</dbReference>
<reference evidence="3 4" key="1">
    <citation type="submission" date="2017-04" db="EMBL/GenBank/DDBJ databases">
        <title>Kefir bacterial isolates.</title>
        <authorList>
            <person name="Kim Y."/>
            <person name="Blasche S."/>
            <person name="Patil K.R."/>
        </authorList>
    </citation>
    <scope>NUCLEOTIDE SEQUENCE [LARGE SCALE GENOMIC DNA]</scope>
    <source>
        <strain evidence="3 4">OG2</strain>
    </source>
</reference>
<dbReference type="Pfam" id="PF17765">
    <property type="entry name" value="MLTR_LBD"/>
    <property type="match status" value="1"/>
</dbReference>
<dbReference type="AlphaFoldDB" id="A0A269ZCA6"/>
<feature type="region of interest" description="Disordered" evidence="1">
    <location>
        <begin position="326"/>
        <end position="347"/>
    </location>
</feature>
<dbReference type="InterPro" id="IPR001387">
    <property type="entry name" value="Cro/C1-type_HTH"/>
</dbReference>
<sequence length="347" mass="38789">MVVVAPPGCGRGSGRRMGSMAQERTSELGRFLRSRRDRVRPCDVGLAKGPRRRVPGLRREEVAVLANIGTSWYTWLEQGREVHPSESVLEAIAEALLLDREERAHLFLLGGYPDRVTNPGDSEVGEQLRTMLEELLPLPAMVTDPTYTIRAFNPVERYLVTDLAEVAPADRNCAIQAYENPEWAEIFQPLDEHKRLLVAKMRAAYAESLEDPEWGPLLERLGRFEEFRTLWDSGNVGRRPGRTKVIENPYVGTLNLTMTTLIAQENQRLTLSVYLPVDSVTRSRLETLHGWIKDGSIEKRRAEVVAAREAAAREAVERAAAERAAVPGRANAERGTATGRHLHAVGD</sequence>
<dbReference type="PANTHER" id="PTHR35010">
    <property type="entry name" value="BLL4672 PROTEIN-RELATED"/>
    <property type="match status" value="1"/>
</dbReference>
<dbReference type="Pfam" id="PF13560">
    <property type="entry name" value="HTH_31"/>
    <property type="match status" value="1"/>
</dbReference>
<dbReference type="SMART" id="SM00530">
    <property type="entry name" value="HTH_XRE"/>
    <property type="match status" value="1"/>
</dbReference>
<evidence type="ECO:0000256" key="1">
    <source>
        <dbReference type="SAM" id="MobiDB-lite"/>
    </source>
</evidence>
<dbReference type="SUPFAM" id="SSF47413">
    <property type="entry name" value="lambda repressor-like DNA-binding domains"/>
    <property type="match status" value="1"/>
</dbReference>